<dbReference type="SUPFAM" id="SSF57667">
    <property type="entry name" value="beta-beta-alpha zinc fingers"/>
    <property type="match status" value="5"/>
</dbReference>
<organism evidence="8 9">
    <name type="scientific">Salmo salar</name>
    <name type="common">Atlantic salmon</name>
    <dbReference type="NCBI Taxonomy" id="8030"/>
    <lineage>
        <taxon>Eukaryota</taxon>
        <taxon>Metazoa</taxon>
        <taxon>Chordata</taxon>
        <taxon>Craniata</taxon>
        <taxon>Vertebrata</taxon>
        <taxon>Euteleostomi</taxon>
        <taxon>Actinopterygii</taxon>
        <taxon>Neopterygii</taxon>
        <taxon>Teleostei</taxon>
        <taxon>Protacanthopterygii</taxon>
        <taxon>Salmoniformes</taxon>
        <taxon>Salmonidae</taxon>
        <taxon>Salmoninae</taxon>
        <taxon>Salmo</taxon>
    </lineage>
</organism>
<feature type="compositionally biased region" description="Low complexity" evidence="6">
    <location>
        <begin position="321"/>
        <end position="334"/>
    </location>
</feature>
<feature type="domain" description="C2H2-type" evidence="7">
    <location>
        <begin position="1310"/>
        <end position="1338"/>
    </location>
</feature>
<feature type="compositionally biased region" description="Pro residues" evidence="6">
    <location>
        <begin position="381"/>
        <end position="394"/>
    </location>
</feature>
<feature type="region of interest" description="Disordered" evidence="6">
    <location>
        <begin position="88"/>
        <end position="151"/>
    </location>
</feature>
<evidence type="ECO:0000313" key="9">
    <source>
        <dbReference type="RefSeq" id="XP_045573574.1"/>
    </source>
</evidence>
<feature type="compositionally biased region" description="Pro residues" evidence="6">
    <location>
        <begin position="235"/>
        <end position="262"/>
    </location>
</feature>
<feature type="compositionally biased region" description="Low complexity" evidence="6">
    <location>
        <begin position="735"/>
        <end position="745"/>
    </location>
</feature>
<evidence type="ECO:0000256" key="5">
    <source>
        <dbReference type="PROSITE-ProRule" id="PRU00042"/>
    </source>
</evidence>
<evidence type="ECO:0000256" key="4">
    <source>
        <dbReference type="ARBA" id="ARBA00022833"/>
    </source>
</evidence>
<feature type="domain" description="C2H2-type" evidence="7">
    <location>
        <begin position="1282"/>
        <end position="1309"/>
    </location>
</feature>
<feature type="compositionally biased region" description="Gly residues" evidence="6">
    <location>
        <begin position="666"/>
        <end position="678"/>
    </location>
</feature>
<dbReference type="PANTHER" id="PTHR24408:SF64">
    <property type="entry name" value="LINKING IMMUNITY AND METABOLISM-RELATED"/>
    <property type="match status" value="1"/>
</dbReference>
<gene>
    <name evidence="9" type="primary">LOC106610221</name>
</gene>
<feature type="compositionally biased region" description="Low complexity" evidence="6">
    <location>
        <begin position="1102"/>
        <end position="1126"/>
    </location>
</feature>
<dbReference type="PANTHER" id="PTHR24408">
    <property type="entry name" value="ZINC FINGER PROTEIN"/>
    <property type="match status" value="1"/>
</dbReference>
<feature type="compositionally biased region" description="Low complexity" evidence="6">
    <location>
        <begin position="362"/>
        <end position="372"/>
    </location>
</feature>
<feature type="region of interest" description="Disordered" evidence="6">
    <location>
        <begin position="572"/>
        <end position="623"/>
    </location>
</feature>
<keyword evidence="1" id="KW-0479">Metal-binding</keyword>
<feature type="region of interest" description="Disordered" evidence="6">
    <location>
        <begin position="1094"/>
        <end position="1164"/>
    </location>
</feature>
<keyword evidence="4" id="KW-0862">Zinc</keyword>
<feature type="compositionally biased region" description="Low complexity" evidence="6">
    <location>
        <begin position="1146"/>
        <end position="1161"/>
    </location>
</feature>
<accession>A0ABM3ER85</accession>
<feature type="compositionally biased region" description="Low complexity" evidence="6">
    <location>
        <begin position="912"/>
        <end position="931"/>
    </location>
</feature>
<name>A0ABM3ER85_SALSA</name>
<feature type="region of interest" description="Disordered" evidence="6">
    <location>
        <begin position="649"/>
        <end position="684"/>
    </location>
</feature>
<evidence type="ECO:0000256" key="1">
    <source>
        <dbReference type="ARBA" id="ARBA00022723"/>
    </source>
</evidence>
<proteinExistence type="predicted"/>
<evidence type="ECO:0000256" key="3">
    <source>
        <dbReference type="ARBA" id="ARBA00022771"/>
    </source>
</evidence>
<feature type="region of interest" description="Disordered" evidence="6">
    <location>
        <begin position="911"/>
        <end position="953"/>
    </location>
</feature>
<dbReference type="RefSeq" id="XP_045573574.1">
    <property type="nucleotide sequence ID" value="XM_045717618.1"/>
</dbReference>
<dbReference type="InterPro" id="IPR036236">
    <property type="entry name" value="Znf_C2H2_sf"/>
</dbReference>
<feature type="region of interest" description="Disordered" evidence="6">
    <location>
        <begin position="709"/>
        <end position="783"/>
    </location>
</feature>
<feature type="domain" description="C2H2-type" evidence="7">
    <location>
        <begin position="1198"/>
        <end position="1221"/>
    </location>
</feature>
<feature type="compositionally biased region" description="Polar residues" evidence="6">
    <location>
        <begin position="608"/>
        <end position="621"/>
    </location>
</feature>
<sequence>MSAITEVAFHTNPSDDPILPTRRLTSARLSRRDTERVRATQRGTWEKRHTTQCQLVFCSGPPYVDSVEEGGPDGGCCPVEDDGGVGGGGWYGNASDTRSESSYSGDIHDDHELFLHGGSSPTPSPDRPPEHPDTSTESSLGGCPTPVHSHHHHHRASLELLSLGVDGGVFSAQDTLSSVVSSLYGEAASEALGKPLSSNLRRLLEAGSLKLDGELLVPSPENWRPITTTTTVEAPPRPRPPLLPCRPPPSSRSPATPSPRWSPPSNGAGFVWVGVAGDGKWPPAGCSASSGGSSLSPDSAIQKLKAAANAVLQDKNATVVASSTSSSSSSCSTVPTLGGGSRGGTDDSVRFDAFTSPFSPQSASSTLAALSKKVSERSQTTPPPHHQTTNPPPGSSFLSLVSMTSSAALLKEVAARAAGNLLADKMEAPAGGGAIQEDIKPLLDRNQKAGTPTGPQSTMDLLLPSTPKGRAKPSSQAGSPGEDGGKPFQCPVCGLVIKRKSYWKRHMVIHTGLKSHQCPLCPFRCARKDNLKSHMKVHQHQDRGETFQCELCPFTSSRHFSLKLHMRCHQHFPRSGSASDGVKVKEEATTDTEGEGSLMGDYNPGESPLQSDAGNQSSPGVSNHHVYIKEEPQERELSVLSPFTLCRDRERERPGSSGNSLDLSMGGVGVRSSPGGGPTAASLFSPDITTKTATDLLMKLSAANQKEALKAPQSFHLKQEPRAEEEEEEVRRSPRSQPSYSSFYQEQGAALGATGPAEVTADSGGHRATLKGREGSPMGNKNSLLSQDINFKVASELLMKLSESNKDAAHYQKVTVKAEPMEVDPASGPAPPPSHLQAFSTLGPCEKSEPMASLPEALSRPQKQDLFSQDISVKMASELLFQLSEKVSRASDHKDSNMVGISSPFLDERFRQSPFSQRSKSSSPAEASSSARTALHDPEKDTGEPGGNGMSQGILSSQQLYPCPVCGKVFGRQQTLSRHLSLHTEERKYTCHLCPYAAKCRANLNQHLTIHSVKLVSTDTEQMVSAVTTAEGPDGKTFPYYYSCHACGFQTGLNAQFVSHMSLHVDKEQWMFSLCCSACDYVCVEESDMKSHVSHGHTGLNSRSPLSETKSTSSSLSALSDSLNSSEGGEPTHANEELKNLLAPPSSAGSQSSSSSHSGSGTEEKSEKGFECVFCNFVCKTRTMYERHLQIHLITRMFECDVCHKFLKTPEQLLEHKKCHTVPTGGLKCPVCIYSTNRPAAMECHLKTHYKMEYKCRICQSVWRDQPALERHVREHRLGNHYKCEQCGYLSKTANKLIEHVRVHTGERPFHCDRCGYSCKRKDNLNLHKKLKHAPRQTFGCTECPFTTTHPFIFSRHLKKHQGGGEGEEAGEEEFQAQLGGSLVGSLRGGEPFLLGVGGGGDGSSGGSGSSSPLMILSASQALQSVALSLITGNQHHRQQELPPPAQRYLTATTTNGGGPSLFFPSPRHVYEQLGNCERAHLIPLTTLFTHRSTFHSPLSRLQRPHSSSPLFLSSTASSSSPPSPTSLKHSFLAYLGLGLTERAKTV</sequence>
<dbReference type="SMART" id="SM00355">
    <property type="entry name" value="ZnF_C2H2"/>
    <property type="match status" value="14"/>
</dbReference>
<feature type="compositionally biased region" description="Polar residues" evidence="6">
    <location>
        <begin position="94"/>
        <end position="104"/>
    </location>
</feature>
<protein>
    <submittedName>
        <fullName evidence="9">LOW QUALITY PROTEIN: zinc finger protein 827</fullName>
    </submittedName>
</protein>
<feature type="region of interest" description="Disordered" evidence="6">
    <location>
        <begin position="216"/>
        <end position="265"/>
    </location>
</feature>
<feature type="region of interest" description="Disordered" evidence="6">
    <location>
        <begin position="1499"/>
        <end position="1525"/>
    </location>
</feature>
<evidence type="ECO:0000256" key="6">
    <source>
        <dbReference type="SAM" id="MobiDB-lite"/>
    </source>
</evidence>
<reference evidence="9" key="1">
    <citation type="submission" date="2025-08" db="UniProtKB">
        <authorList>
            <consortium name="RefSeq"/>
        </authorList>
    </citation>
    <scope>IDENTIFICATION</scope>
</reference>
<dbReference type="Proteomes" id="UP001652741">
    <property type="component" value="Chromosome ssa04"/>
</dbReference>
<feature type="domain" description="C2H2-type" evidence="7">
    <location>
        <begin position="1254"/>
        <end position="1276"/>
    </location>
</feature>
<evidence type="ECO:0000256" key="2">
    <source>
        <dbReference type="ARBA" id="ARBA00022737"/>
    </source>
</evidence>
<feature type="compositionally biased region" description="Low complexity" evidence="6">
    <location>
        <begin position="1505"/>
        <end position="1525"/>
    </location>
</feature>
<feature type="domain" description="C2H2-type" evidence="7">
    <location>
        <begin position="961"/>
        <end position="988"/>
    </location>
</feature>
<feature type="region of interest" description="Disordered" evidence="6">
    <location>
        <begin position="822"/>
        <end position="861"/>
    </location>
</feature>
<feature type="compositionally biased region" description="Basic and acidic residues" evidence="6">
    <location>
        <begin position="934"/>
        <end position="943"/>
    </location>
</feature>
<feature type="region of interest" description="Disordered" evidence="6">
    <location>
        <begin position="321"/>
        <end position="399"/>
    </location>
</feature>
<feature type="region of interest" description="Disordered" evidence="6">
    <location>
        <begin position="445"/>
        <end position="485"/>
    </location>
</feature>
<keyword evidence="8" id="KW-1185">Reference proteome</keyword>
<evidence type="ECO:0000259" key="7">
    <source>
        <dbReference type="PROSITE" id="PS50157"/>
    </source>
</evidence>
<dbReference type="InterPro" id="IPR013087">
    <property type="entry name" value="Znf_C2H2_type"/>
</dbReference>
<dbReference type="PROSITE" id="PS00028">
    <property type="entry name" value="ZINC_FINGER_C2H2_1"/>
    <property type="match status" value="7"/>
</dbReference>
<dbReference type="GeneID" id="106610221"/>
<keyword evidence="3 5" id="KW-0863">Zinc-finger</keyword>
<keyword evidence="2" id="KW-0677">Repeat</keyword>
<dbReference type="PROSITE" id="PS50157">
    <property type="entry name" value="ZINC_FINGER_C2H2_2"/>
    <property type="match status" value="7"/>
</dbReference>
<dbReference type="Gene3D" id="3.30.160.60">
    <property type="entry name" value="Classic Zinc Finger"/>
    <property type="match status" value="8"/>
</dbReference>
<feature type="compositionally biased region" description="Low complexity" evidence="6">
    <location>
        <begin position="224"/>
        <end position="234"/>
    </location>
</feature>
<feature type="domain" description="C2H2-type" evidence="7">
    <location>
        <begin position="516"/>
        <end position="543"/>
    </location>
</feature>
<feature type="domain" description="C2H2-type" evidence="7">
    <location>
        <begin position="488"/>
        <end position="515"/>
    </location>
</feature>
<evidence type="ECO:0000313" key="8">
    <source>
        <dbReference type="Proteomes" id="UP001652741"/>
    </source>
</evidence>
<dbReference type="Pfam" id="PF00096">
    <property type="entry name" value="zf-C2H2"/>
    <property type="match status" value="3"/>
</dbReference>
<feature type="compositionally biased region" description="Polar residues" evidence="6">
    <location>
        <begin position="448"/>
        <end position="459"/>
    </location>
</feature>